<dbReference type="Pfam" id="PF22486">
    <property type="entry name" value="MATH_2"/>
    <property type="match status" value="2"/>
</dbReference>
<evidence type="ECO:0000313" key="3">
    <source>
        <dbReference type="Proteomes" id="UP000594261"/>
    </source>
</evidence>
<dbReference type="InParanoid" id="A0A7N2LGH5"/>
<dbReference type="FunCoup" id="A0A7N2LGH5">
    <property type="interactions" value="196"/>
</dbReference>
<proteinExistence type="predicted"/>
<dbReference type="PROSITE" id="PS50144">
    <property type="entry name" value="MATH"/>
    <property type="match status" value="2"/>
</dbReference>
<dbReference type="InterPro" id="IPR008974">
    <property type="entry name" value="TRAF-like"/>
</dbReference>
<dbReference type="EnsemblPlants" id="QL04p034174:mrna">
    <property type="protein sequence ID" value="QL04p034174:mrna"/>
    <property type="gene ID" value="QL04p034174"/>
</dbReference>
<accession>A0A7N2LGH5</accession>
<dbReference type="EMBL" id="LRBV02000004">
    <property type="status" value="NOT_ANNOTATED_CDS"/>
    <property type="molecule type" value="Genomic_DNA"/>
</dbReference>
<feature type="domain" description="MATH" evidence="1">
    <location>
        <begin position="169"/>
        <end position="301"/>
    </location>
</feature>
<dbReference type="SMART" id="SM00061">
    <property type="entry name" value="MATH"/>
    <property type="match status" value="2"/>
</dbReference>
<dbReference type="Proteomes" id="UP000594261">
    <property type="component" value="Chromosome 4"/>
</dbReference>
<sequence length="453" mass="52158">MGMVPIILERIVDLDSLNGTFIPDVFKERTWTKLLNPMGDVFEDIIREFFANAIVESDHINYWLKGREFSITRESMARVKIPSGLQVMQREDPISEQTIIRSKAHIPELTVGVSQIPRDDVDEEGDTEKEIEHFTSVLEDTAQHSSQARARVPNRLDHLIGRIKEMHDTGVYGASASQLLELGVRSGKLEKTRLREVSWRLSLYPKGNEKMNGTGHISVYLSIVDTEKSPLGWEVNASFKLFVYDQIRDKFLSIQDVEGAIRRFHDIKIEWGFDKFLPLDSFNVISNGYLVNDCCVFGVEIFVHERSAKQECLTMIKEPPNRIMTWKIENFSQKDRVLYASQVYVVGELKWKIMIYPNGFYNEAPKAISVFLDSVDCVAPDYKIFVDFKLRIRDQINNEHAEERAKHWFSASCNDWGFSQLLSRKDLEDASKGFLVEDTLIVEAEIMVMSTIK</sequence>
<keyword evidence="3" id="KW-1185">Reference proteome</keyword>
<dbReference type="Gramene" id="QL04p034174:mrna">
    <property type="protein sequence ID" value="QL04p034174:mrna"/>
    <property type="gene ID" value="QL04p034174"/>
</dbReference>
<protein>
    <recommendedName>
        <fullName evidence="1">MATH domain-containing protein</fullName>
    </recommendedName>
</protein>
<dbReference type="CDD" id="cd00121">
    <property type="entry name" value="MATH"/>
    <property type="match status" value="2"/>
</dbReference>
<dbReference type="Gene3D" id="2.60.210.10">
    <property type="entry name" value="Apoptosis, Tumor Necrosis Factor Receptor Associated Protein 2, Chain A"/>
    <property type="match status" value="2"/>
</dbReference>
<dbReference type="PANTHER" id="PTHR46162">
    <property type="entry name" value="TRAF-LIKE FAMILY PROTEIN"/>
    <property type="match status" value="1"/>
</dbReference>
<dbReference type="PANTHER" id="PTHR46162:SF40">
    <property type="entry name" value="TRAF-LIKE FAMILY PROTEIN"/>
    <property type="match status" value="1"/>
</dbReference>
<reference evidence="2 3" key="1">
    <citation type="journal article" date="2016" name="G3 (Bethesda)">
        <title>First Draft Assembly and Annotation of the Genome of a California Endemic Oak Quercus lobata Nee (Fagaceae).</title>
        <authorList>
            <person name="Sork V.L."/>
            <person name="Fitz-Gibbon S.T."/>
            <person name="Puiu D."/>
            <person name="Crepeau M."/>
            <person name="Gugger P.F."/>
            <person name="Sherman R."/>
            <person name="Stevens K."/>
            <person name="Langley C.H."/>
            <person name="Pellegrini M."/>
            <person name="Salzberg S.L."/>
        </authorList>
    </citation>
    <scope>NUCLEOTIDE SEQUENCE [LARGE SCALE GENOMIC DNA]</scope>
    <source>
        <strain evidence="2 3">cv. SW786</strain>
    </source>
</reference>
<evidence type="ECO:0000259" key="1">
    <source>
        <dbReference type="PROSITE" id="PS50144"/>
    </source>
</evidence>
<name>A0A7N2LGH5_QUELO</name>
<reference evidence="2" key="2">
    <citation type="submission" date="2021-01" db="UniProtKB">
        <authorList>
            <consortium name="EnsemblPlants"/>
        </authorList>
    </citation>
    <scope>IDENTIFICATION</scope>
</reference>
<feature type="domain" description="MATH" evidence="1">
    <location>
        <begin position="321"/>
        <end position="446"/>
    </location>
</feature>
<dbReference type="SUPFAM" id="SSF49599">
    <property type="entry name" value="TRAF domain-like"/>
    <property type="match status" value="2"/>
</dbReference>
<dbReference type="InterPro" id="IPR002083">
    <property type="entry name" value="MATH/TRAF_dom"/>
</dbReference>
<organism evidence="2 3">
    <name type="scientific">Quercus lobata</name>
    <name type="common">Valley oak</name>
    <dbReference type="NCBI Taxonomy" id="97700"/>
    <lineage>
        <taxon>Eukaryota</taxon>
        <taxon>Viridiplantae</taxon>
        <taxon>Streptophyta</taxon>
        <taxon>Embryophyta</taxon>
        <taxon>Tracheophyta</taxon>
        <taxon>Spermatophyta</taxon>
        <taxon>Magnoliopsida</taxon>
        <taxon>eudicotyledons</taxon>
        <taxon>Gunneridae</taxon>
        <taxon>Pentapetalae</taxon>
        <taxon>rosids</taxon>
        <taxon>fabids</taxon>
        <taxon>Fagales</taxon>
        <taxon>Fagaceae</taxon>
        <taxon>Quercus</taxon>
    </lineage>
</organism>
<dbReference type="AlphaFoldDB" id="A0A7N2LGH5"/>
<evidence type="ECO:0000313" key="2">
    <source>
        <dbReference type="EnsemblPlants" id="QL04p034174:mrna"/>
    </source>
</evidence>